<dbReference type="EMBL" id="LT629711">
    <property type="protein sequence ID" value="SDO90765.1"/>
    <property type="molecule type" value="Genomic_DNA"/>
</dbReference>
<dbReference type="Proteomes" id="UP000199077">
    <property type="component" value="Chromosome I"/>
</dbReference>
<organism evidence="1 2">
    <name type="scientific">Pedococcus dokdonensis</name>
    <dbReference type="NCBI Taxonomy" id="443156"/>
    <lineage>
        <taxon>Bacteria</taxon>
        <taxon>Bacillati</taxon>
        <taxon>Actinomycetota</taxon>
        <taxon>Actinomycetes</taxon>
        <taxon>Micrococcales</taxon>
        <taxon>Intrasporangiaceae</taxon>
        <taxon>Pedococcus</taxon>
    </lineage>
</organism>
<reference evidence="2" key="1">
    <citation type="submission" date="2016-10" db="EMBL/GenBank/DDBJ databases">
        <authorList>
            <person name="Varghese N."/>
            <person name="Submissions S."/>
        </authorList>
    </citation>
    <scope>NUCLEOTIDE SEQUENCE [LARGE SCALE GENOMIC DNA]</scope>
    <source>
        <strain evidence="2">DSM 22329</strain>
    </source>
</reference>
<gene>
    <name evidence="1" type="ORF">SAMN04489867_0915</name>
</gene>
<accession>A0A1H0NEC5</accession>
<name>A0A1H0NEC5_9MICO</name>
<keyword evidence="2" id="KW-1185">Reference proteome</keyword>
<dbReference type="InterPro" id="IPR011037">
    <property type="entry name" value="Pyrv_Knase-like_insert_dom_sf"/>
</dbReference>
<dbReference type="AlphaFoldDB" id="A0A1H0NEC5"/>
<protein>
    <recommendedName>
        <fullName evidence="3">MOSC domain-containing protein</fullName>
    </recommendedName>
</protein>
<dbReference type="SUPFAM" id="SSF50800">
    <property type="entry name" value="PK beta-barrel domain-like"/>
    <property type="match status" value="1"/>
</dbReference>
<proteinExistence type="predicted"/>
<sequence length="126" mass="12659">MKVAEVTAISVYPVKGEPGRVLHEAAVDTEGLTGDRRKKAAVHVVAEADDAPHLRANLVVSLTPVELAAAIGGTVLAGGVELEVTGTANNCPGVYAAVRRPGTVRLGDPVTTVTAERDGASGGPGA</sequence>
<evidence type="ECO:0000313" key="1">
    <source>
        <dbReference type="EMBL" id="SDO90765.1"/>
    </source>
</evidence>
<dbReference type="OrthoDB" id="9793178at2"/>
<evidence type="ECO:0008006" key="3">
    <source>
        <dbReference type="Google" id="ProtNLM"/>
    </source>
</evidence>
<evidence type="ECO:0000313" key="2">
    <source>
        <dbReference type="Proteomes" id="UP000199077"/>
    </source>
</evidence>
<dbReference type="STRING" id="443156.SAMN04489867_0915"/>